<protein>
    <submittedName>
        <fullName evidence="2">Uncharacterized protein</fullName>
    </submittedName>
</protein>
<dbReference type="Proteomes" id="UP000321393">
    <property type="component" value="Unassembled WGS sequence"/>
</dbReference>
<proteinExistence type="predicted"/>
<dbReference type="EMBL" id="SSTE01001908">
    <property type="protein sequence ID" value="KAA0064244.1"/>
    <property type="molecule type" value="Genomic_DNA"/>
</dbReference>
<dbReference type="AlphaFoldDB" id="A0A5D3D505"/>
<name>A0A5D3D505_CUCMM</name>
<gene>
    <name evidence="2" type="ORF">E5676_scaffold119G001460</name>
    <name evidence="1" type="ORF">E6C27_scaffold548G001980</name>
</gene>
<reference evidence="3 4" key="1">
    <citation type="submission" date="2019-08" db="EMBL/GenBank/DDBJ databases">
        <title>Draft genome sequences of two oriental melons (Cucumis melo L. var makuwa).</title>
        <authorList>
            <person name="Kwon S.-Y."/>
        </authorList>
    </citation>
    <scope>NUCLEOTIDE SEQUENCE [LARGE SCALE GENOMIC DNA]</scope>
    <source>
        <strain evidence="4">cv. Chang Bougi</strain>
        <strain evidence="3">cv. SW 3</strain>
        <tissue evidence="2">Leaf</tissue>
    </source>
</reference>
<organism evidence="2 4">
    <name type="scientific">Cucumis melo var. makuwa</name>
    <name type="common">Oriental melon</name>
    <dbReference type="NCBI Taxonomy" id="1194695"/>
    <lineage>
        <taxon>Eukaryota</taxon>
        <taxon>Viridiplantae</taxon>
        <taxon>Streptophyta</taxon>
        <taxon>Embryophyta</taxon>
        <taxon>Tracheophyta</taxon>
        <taxon>Spermatophyta</taxon>
        <taxon>Magnoliopsida</taxon>
        <taxon>eudicotyledons</taxon>
        <taxon>Gunneridae</taxon>
        <taxon>Pentapetalae</taxon>
        <taxon>rosids</taxon>
        <taxon>fabids</taxon>
        <taxon>Cucurbitales</taxon>
        <taxon>Cucurbitaceae</taxon>
        <taxon>Benincaseae</taxon>
        <taxon>Cucumis</taxon>
    </lineage>
</organism>
<dbReference type="EMBL" id="SSTD01007659">
    <property type="protein sequence ID" value="TYK18614.1"/>
    <property type="molecule type" value="Genomic_DNA"/>
</dbReference>
<evidence type="ECO:0000313" key="1">
    <source>
        <dbReference type="EMBL" id="KAA0064244.1"/>
    </source>
</evidence>
<evidence type="ECO:0000313" key="4">
    <source>
        <dbReference type="Proteomes" id="UP000321947"/>
    </source>
</evidence>
<dbReference type="OrthoDB" id="1836053at2759"/>
<sequence length="130" mass="15461">MSLRRNRKVAEYAEEFHRRSARTRTNKSENYQIARFVDGLKEDIHEQLDLQPMATLPAAILMGFKAEMKLEKRQKNGSTSRKRKYLQAHMDGSKSETLTFYESNRKISFQEQEGSQEATFYIQEKWKNHR</sequence>
<accession>A0A5D3D505</accession>
<evidence type="ECO:0000313" key="2">
    <source>
        <dbReference type="EMBL" id="TYK18614.1"/>
    </source>
</evidence>
<comment type="caution">
    <text evidence="2">The sequence shown here is derived from an EMBL/GenBank/DDBJ whole genome shotgun (WGS) entry which is preliminary data.</text>
</comment>
<dbReference type="Proteomes" id="UP000321947">
    <property type="component" value="Unassembled WGS sequence"/>
</dbReference>
<evidence type="ECO:0000313" key="3">
    <source>
        <dbReference type="Proteomes" id="UP000321393"/>
    </source>
</evidence>